<organism evidence="3 4">
    <name type="scientific">Cyclocybe aegerita</name>
    <name type="common">Black poplar mushroom</name>
    <name type="synonym">Agrocybe aegerita</name>
    <dbReference type="NCBI Taxonomy" id="1973307"/>
    <lineage>
        <taxon>Eukaryota</taxon>
        <taxon>Fungi</taxon>
        <taxon>Dikarya</taxon>
        <taxon>Basidiomycota</taxon>
        <taxon>Agaricomycotina</taxon>
        <taxon>Agaricomycetes</taxon>
        <taxon>Agaricomycetidae</taxon>
        <taxon>Agaricales</taxon>
        <taxon>Agaricineae</taxon>
        <taxon>Bolbitiaceae</taxon>
        <taxon>Cyclocybe</taxon>
    </lineage>
</organism>
<sequence length="275" mass="31020">MSKILLEVFDDSDPSIVLENPRNEHWNNNVIGNPSEYNRTTTLTRIQGARAWFNFFGSSVAVYGTIPVPEREDGSTHAESLYSVDGGPPVIYQYHEHNTENLYRQQFFKSDILEEGNHSLVITNNIKGPYFWLDYIEFHSTLAPPVIKPTTGPDGCQPIYQEKPVTDHNSIAIIAGTLGAVVLMSMILNLMMFVHQHRHRMSEPPKARQPQWNGSSEASPEGSSEDHSTLDGSTAASQTSRYIDEKKIMRNLQFERTFSESDQVDKSSDTMAQII</sequence>
<feature type="region of interest" description="Disordered" evidence="1">
    <location>
        <begin position="201"/>
        <end position="242"/>
    </location>
</feature>
<name>A0A8S0XN19_CYCAE</name>
<dbReference type="EMBL" id="CACVBS010000031">
    <property type="protein sequence ID" value="CAA7260857.1"/>
    <property type="molecule type" value="Genomic_DNA"/>
</dbReference>
<feature type="compositionally biased region" description="Polar residues" evidence="1">
    <location>
        <begin position="230"/>
        <end position="241"/>
    </location>
</feature>
<protein>
    <submittedName>
        <fullName evidence="3">Uncharacterized protein</fullName>
    </submittedName>
</protein>
<dbReference type="Proteomes" id="UP000467700">
    <property type="component" value="Unassembled WGS sequence"/>
</dbReference>
<proteinExistence type="predicted"/>
<dbReference type="AlphaFoldDB" id="A0A8S0XN19"/>
<feature type="transmembrane region" description="Helical" evidence="2">
    <location>
        <begin position="171"/>
        <end position="194"/>
    </location>
</feature>
<evidence type="ECO:0000256" key="2">
    <source>
        <dbReference type="SAM" id="Phobius"/>
    </source>
</evidence>
<evidence type="ECO:0000313" key="4">
    <source>
        <dbReference type="Proteomes" id="UP000467700"/>
    </source>
</evidence>
<evidence type="ECO:0000256" key="1">
    <source>
        <dbReference type="SAM" id="MobiDB-lite"/>
    </source>
</evidence>
<evidence type="ECO:0000313" key="3">
    <source>
        <dbReference type="EMBL" id="CAA7260857.1"/>
    </source>
</evidence>
<accession>A0A8S0XN19</accession>
<reference evidence="3 4" key="1">
    <citation type="submission" date="2020-01" db="EMBL/GenBank/DDBJ databases">
        <authorList>
            <person name="Gupta K D."/>
        </authorList>
    </citation>
    <scope>NUCLEOTIDE SEQUENCE [LARGE SCALE GENOMIC DNA]</scope>
</reference>
<keyword evidence="4" id="KW-1185">Reference proteome</keyword>
<dbReference type="Gene3D" id="2.60.120.260">
    <property type="entry name" value="Galactose-binding domain-like"/>
    <property type="match status" value="1"/>
</dbReference>
<comment type="caution">
    <text evidence="3">The sequence shown here is derived from an EMBL/GenBank/DDBJ whole genome shotgun (WGS) entry which is preliminary data.</text>
</comment>
<keyword evidence="2" id="KW-0812">Transmembrane</keyword>
<gene>
    <name evidence="3" type="ORF">AAE3_LOCUS3319</name>
</gene>
<dbReference type="OrthoDB" id="3265734at2759"/>
<keyword evidence="2" id="KW-0472">Membrane</keyword>
<keyword evidence="2" id="KW-1133">Transmembrane helix</keyword>